<dbReference type="EMBL" id="RIBZ01000058">
    <property type="protein sequence ID" value="RNG35352.1"/>
    <property type="molecule type" value="Genomic_DNA"/>
</dbReference>
<evidence type="ECO:0000313" key="2">
    <source>
        <dbReference type="EMBL" id="RNG35352.1"/>
    </source>
</evidence>
<dbReference type="RefSeq" id="WP_123098666.1">
    <property type="nucleotide sequence ID" value="NZ_RIBZ01000058.1"/>
</dbReference>
<accession>A0A3M8WYU6</accession>
<organism evidence="2 3">
    <name type="scientific">Streptomyces botrytidirepellens</name>
    <dbReference type="NCBI Taxonomy" id="2486417"/>
    <lineage>
        <taxon>Bacteria</taxon>
        <taxon>Bacillati</taxon>
        <taxon>Actinomycetota</taxon>
        <taxon>Actinomycetes</taxon>
        <taxon>Kitasatosporales</taxon>
        <taxon>Streptomycetaceae</taxon>
        <taxon>Streptomyces</taxon>
    </lineage>
</organism>
<evidence type="ECO:0000313" key="3">
    <source>
        <dbReference type="Proteomes" id="UP000275401"/>
    </source>
</evidence>
<protein>
    <submittedName>
        <fullName evidence="2">Uncharacterized protein</fullName>
    </submittedName>
</protein>
<name>A0A3M8WYU6_9ACTN</name>
<dbReference type="AlphaFoldDB" id="A0A3M8WYU6"/>
<keyword evidence="3" id="KW-1185">Reference proteome</keyword>
<dbReference type="Proteomes" id="UP000275401">
    <property type="component" value="Unassembled WGS sequence"/>
</dbReference>
<feature type="region of interest" description="Disordered" evidence="1">
    <location>
        <begin position="1"/>
        <end position="34"/>
    </location>
</feature>
<sequence>MSVNTAGKTTGAAVTDGEITSAVPVKDDRSPHGAATAHANLFTGHGRPAVIAASKLGNLDFH</sequence>
<proteinExistence type="predicted"/>
<gene>
    <name evidence="2" type="ORF">EEJ42_04290</name>
</gene>
<reference evidence="2 3" key="1">
    <citation type="submission" date="2018-11" db="EMBL/GenBank/DDBJ databases">
        <title>The Potential of Streptomyces as Biocontrol Agents against the Tomato grey mould, Botrytis cinerea (Gray mold) Frontiers in Microbiology.</title>
        <authorList>
            <person name="Li D."/>
        </authorList>
    </citation>
    <scope>NUCLEOTIDE SEQUENCE [LARGE SCALE GENOMIC DNA]</scope>
    <source>
        <strain evidence="2 3">NEAU-LD23</strain>
    </source>
</reference>
<comment type="caution">
    <text evidence="2">The sequence shown here is derived from an EMBL/GenBank/DDBJ whole genome shotgun (WGS) entry which is preliminary data.</text>
</comment>
<evidence type="ECO:0000256" key="1">
    <source>
        <dbReference type="SAM" id="MobiDB-lite"/>
    </source>
</evidence>